<dbReference type="Proteomes" id="UP000000852">
    <property type="component" value="Chromosome"/>
</dbReference>
<evidence type="ECO:0000259" key="8">
    <source>
        <dbReference type="Pfam" id="PF14322"/>
    </source>
</evidence>
<dbReference type="InterPro" id="IPR033985">
    <property type="entry name" value="SusD-like_N"/>
</dbReference>
<keyword evidence="5" id="KW-0998">Cell outer membrane</keyword>
<dbReference type="PROSITE" id="PS51257">
    <property type="entry name" value="PROKAR_LIPOPROTEIN"/>
    <property type="match status" value="1"/>
</dbReference>
<keyword evidence="4" id="KW-0472">Membrane</keyword>
<feature type="signal peptide" evidence="6">
    <location>
        <begin position="1"/>
        <end position="20"/>
    </location>
</feature>
<name>C6XT37_PEDHD</name>
<dbReference type="InterPro" id="IPR012944">
    <property type="entry name" value="SusD_RagB_dom"/>
</dbReference>
<dbReference type="Pfam" id="PF07980">
    <property type="entry name" value="SusD_RagB"/>
    <property type="match status" value="1"/>
</dbReference>
<evidence type="ECO:0000256" key="4">
    <source>
        <dbReference type="ARBA" id="ARBA00023136"/>
    </source>
</evidence>
<dbReference type="RefSeq" id="WP_012781542.1">
    <property type="nucleotide sequence ID" value="NC_013061.1"/>
</dbReference>
<dbReference type="SUPFAM" id="SSF48452">
    <property type="entry name" value="TPR-like"/>
    <property type="match status" value="1"/>
</dbReference>
<accession>C6XT37</accession>
<dbReference type="InterPro" id="IPR011990">
    <property type="entry name" value="TPR-like_helical_dom_sf"/>
</dbReference>
<dbReference type="Pfam" id="PF14322">
    <property type="entry name" value="SusD-like_3"/>
    <property type="match status" value="1"/>
</dbReference>
<feature type="chain" id="PRO_5002974078" evidence="6">
    <location>
        <begin position="21"/>
        <end position="505"/>
    </location>
</feature>
<dbReference type="Gene3D" id="1.25.40.390">
    <property type="match status" value="1"/>
</dbReference>
<evidence type="ECO:0000256" key="1">
    <source>
        <dbReference type="ARBA" id="ARBA00004442"/>
    </source>
</evidence>
<evidence type="ECO:0000313" key="10">
    <source>
        <dbReference type="Proteomes" id="UP000000852"/>
    </source>
</evidence>
<feature type="domain" description="RagB/SusD" evidence="7">
    <location>
        <begin position="375"/>
        <end position="502"/>
    </location>
</feature>
<keyword evidence="10" id="KW-1185">Reference proteome</keyword>
<dbReference type="AlphaFoldDB" id="C6XT37"/>
<comment type="subcellular location">
    <subcellularLocation>
        <location evidence="1">Cell outer membrane</location>
    </subcellularLocation>
</comment>
<evidence type="ECO:0000313" key="9">
    <source>
        <dbReference type="EMBL" id="ACU03598.1"/>
    </source>
</evidence>
<evidence type="ECO:0000256" key="2">
    <source>
        <dbReference type="ARBA" id="ARBA00006275"/>
    </source>
</evidence>
<reference evidence="9 10" key="1">
    <citation type="journal article" date="2009" name="Stand. Genomic Sci.">
        <title>Complete genome sequence of Pedobacter heparinus type strain (HIM 762-3).</title>
        <authorList>
            <person name="Han C."/>
            <person name="Spring S."/>
            <person name="Lapidus A."/>
            <person name="Del Rio T.G."/>
            <person name="Tice H."/>
            <person name="Copeland A."/>
            <person name="Cheng J.F."/>
            <person name="Lucas S."/>
            <person name="Chen F."/>
            <person name="Nolan M."/>
            <person name="Bruce D."/>
            <person name="Goodwin L."/>
            <person name="Pitluck S."/>
            <person name="Ivanova N."/>
            <person name="Mavromatis K."/>
            <person name="Mikhailova N."/>
            <person name="Pati A."/>
            <person name="Chen A."/>
            <person name="Palaniappan K."/>
            <person name="Land M."/>
            <person name="Hauser L."/>
            <person name="Chang Y.J."/>
            <person name="Jeffries C.C."/>
            <person name="Saunders E."/>
            <person name="Chertkov O."/>
            <person name="Brettin T."/>
            <person name="Goker M."/>
            <person name="Rohde M."/>
            <person name="Bristow J."/>
            <person name="Eisen J.A."/>
            <person name="Markowitz V."/>
            <person name="Hugenholtz P."/>
            <person name="Kyrpides N.C."/>
            <person name="Klenk H.P."/>
            <person name="Detter J.C."/>
        </authorList>
    </citation>
    <scope>NUCLEOTIDE SEQUENCE [LARGE SCALE GENOMIC DNA]</scope>
    <source>
        <strain evidence="10">ATCC 13125 / DSM 2366 / CIP 104194 / JCM 7457 / NBRC 12017 / NCIMB 9290 / NRRL B-14731 / HIM 762-3</strain>
    </source>
</reference>
<comment type="similarity">
    <text evidence="2">Belongs to the SusD family.</text>
</comment>
<dbReference type="HOGENOM" id="CLU_015553_1_0_10"/>
<keyword evidence="3 6" id="KW-0732">Signal</keyword>
<evidence type="ECO:0000259" key="7">
    <source>
        <dbReference type="Pfam" id="PF07980"/>
    </source>
</evidence>
<dbReference type="KEGG" id="phe:Phep_1384"/>
<proteinExistence type="inferred from homology"/>
<evidence type="ECO:0000256" key="6">
    <source>
        <dbReference type="SAM" id="SignalP"/>
    </source>
</evidence>
<gene>
    <name evidence="9" type="ordered locus">Phep_1384</name>
</gene>
<dbReference type="STRING" id="485917.Phep_1384"/>
<evidence type="ECO:0000256" key="3">
    <source>
        <dbReference type="ARBA" id="ARBA00022729"/>
    </source>
</evidence>
<protein>
    <submittedName>
        <fullName evidence="9">RagB/SusD domain protein</fullName>
    </submittedName>
</protein>
<sequence length="505" mass="56566">MMKIKLTNLLLMFFALATIALSSCKKSLMENAEDFVTPDQFFKNENQCIAALNGCYIPFNAIFTSGLMLANEGGTDLGFLNSSAIDQRFEISPANPGMGRNLWTNCYQGVMYCNSAIQGIEKSPVSDTRKQALIAEGVTLRAMYYYILTSTFGDVPYYTDAVSSLEVLDKVAKLGRMSAFETRKTIISDLQKYAPSLPAKRTSDVPGNRISGPMANMLIAKMAVWNKDYETGLAAAKEIQKIYGQLLQYPLTDTYFRNKNTPESIFEVQFTWSVSGLKKTTNIACFFTPSKTASQAVYDGVTIPELGATANPYTPVTPTEYFMSLYDVYDPRREIILAYTYNGVFFKRPMSANGTGKPWMGPKFWCPGMDNASDGNNQKVFRYADALLLMAECANETGDANLAMSSINEVKERASALYKLTAYPGKEAFFEELKKERARELMGEYTRKWDLVRWGTFYEAVKATSATEFSVINDNLRPYHEYYPISDSEVSRSEGRLSNPKYTGN</sequence>
<evidence type="ECO:0000256" key="5">
    <source>
        <dbReference type="ARBA" id="ARBA00023237"/>
    </source>
</evidence>
<feature type="domain" description="SusD-like N-terminal" evidence="8">
    <location>
        <begin position="100"/>
        <end position="203"/>
    </location>
</feature>
<organism evidence="9 10">
    <name type="scientific">Pedobacter heparinus (strain ATCC 13125 / DSM 2366 / CIP 104194 / JCM 7457 / NBRC 12017 / NCIMB 9290 / NRRL B-14731 / HIM 762-3)</name>
    <dbReference type="NCBI Taxonomy" id="485917"/>
    <lineage>
        <taxon>Bacteria</taxon>
        <taxon>Pseudomonadati</taxon>
        <taxon>Bacteroidota</taxon>
        <taxon>Sphingobacteriia</taxon>
        <taxon>Sphingobacteriales</taxon>
        <taxon>Sphingobacteriaceae</taxon>
        <taxon>Pedobacter</taxon>
    </lineage>
</organism>
<dbReference type="GO" id="GO:0009279">
    <property type="term" value="C:cell outer membrane"/>
    <property type="evidence" value="ECO:0007669"/>
    <property type="project" value="UniProtKB-SubCell"/>
</dbReference>
<dbReference type="eggNOG" id="COG3637">
    <property type="taxonomic scope" value="Bacteria"/>
</dbReference>
<dbReference type="EMBL" id="CP001681">
    <property type="protein sequence ID" value="ACU03598.1"/>
    <property type="molecule type" value="Genomic_DNA"/>
</dbReference>